<gene>
    <name evidence="1" type="ORF">PA42_14110</name>
</gene>
<proteinExistence type="predicted"/>
<keyword evidence="2" id="KW-1185">Reference proteome</keyword>
<dbReference type="RefSeq" id="WP_264181326.1">
    <property type="nucleotide sequence ID" value="NZ_BPUX01000023.1"/>
</dbReference>
<comment type="caution">
    <text evidence="1">The sequence shown here is derived from an EMBL/GenBank/DDBJ whole genome shotgun (WGS) entry which is preliminary data.</text>
</comment>
<evidence type="ECO:0000313" key="2">
    <source>
        <dbReference type="Proteomes" id="UP001052140"/>
    </source>
</evidence>
<accession>A0ABQ4VNL8</accession>
<sequence>MFQKKSKNDCDFSFKINVLYFCLGTLFEWQELEVTGLLIKRNLQ</sequence>
<organism evidence="1 2">
    <name type="scientific">Pasteurella canis</name>
    <dbReference type="NCBI Taxonomy" id="753"/>
    <lineage>
        <taxon>Bacteria</taxon>
        <taxon>Pseudomonadati</taxon>
        <taxon>Pseudomonadota</taxon>
        <taxon>Gammaproteobacteria</taxon>
        <taxon>Pasteurellales</taxon>
        <taxon>Pasteurellaceae</taxon>
        <taxon>Pasteurella</taxon>
    </lineage>
</organism>
<reference evidence="1" key="1">
    <citation type="submission" date="2024-05" db="EMBL/GenBank/DDBJ databases">
        <title>Determining zoonotic pasteurella genome.</title>
        <authorList>
            <person name="Maeda T."/>
            <person name="Takahashi T."/>
            <person name="Yoshida H."/>
        </authorList>
    </citation>
    <scope>NUCLEOTIDE SEQUENCE</scope>
    <source>
        <strain evidence="1">PA42</strain>
    </source>
</reference>
<protein>
    <submittedName>
        <fullName evidence="1">Uncharacterized protein</fullName>
    </submittedName>
</protein>
<evidence type="ECO:0000313" key="1">
    <source>
        <dbReference type="EMBL" id="GJH43237.1"/>
    </source>
</evidence>
<dbReference type="EMBL" id="BPUX01000023">
    <property type="protein sequence ID" value="GJH43237.1"/>
    <property type="molecule type" value="Genomic_DNA"/>
</dbReference>
<name>A0ABQ4VNL8_9PAST</name>
<dbReference type="Proteomes" id="UP001052140">
    <property type="component" value="Unassembled WGS sequence"/>
</dbReference>